<dbReference type="EMBL" id="JARKIE010000386">
    <property type="protein sequence ID" value="KAJ7646211.1"/>
    <property type="molecule type" value="Genomic_DNA"/>
</dbReference>
<dbReference type="InterPro" id="IPR023210">
    <property type="entry name" value="NADP_OxRdtase_dom"/>
</dbReference>
<dbReference type="Proteomes" id="UP001221757">
    <property type="component" value="Unassembled WGS sequence"/>
</dbReference>
<dbReference type="PANTHER" id="PTHR43364">
    <property type="entry name" value="NADH-SPECIFIC METHYLGLYOXAL REDUCTASE-RELATED"/>
    <property type="match status" value="1"/>
</dbReference>
<accession>A0AAD7FZB5</accession>
<gene>
    <name evidence="4" type="ORF">B0H17DRAFT_1172303</name>
</gene>
<comment type="caution">
    <text evidence="4">The sequence shown here is derived from an EMBL/GenBank/DDBJ whole genome shotgun (WGS) entry which is preliminary data.</text>
</comment>
<protein>
    <submittedName>
        <fullName evidence="4">Aryl-alcohol dehydrogenase</fullName>
    </submittedName>
</protein>
<organism evidence="4 5">
    <name type="scientific">Mycena rosella</name>
    <name type="common">Pink bonnet</name>
    <name type="synonym">Agaricus rosellus</name>
    <dbReference type="NCBI Taxonomy" id="1033263"/>
    <lineage>
        <taxon>Eukaryota</taxon>
        <taxon>Fungi</taxon>
        <taxon>Dikarya</taxon>
        <taxon>Basidiomycota</taxon>
        <taxon>Agaricomycotina</taxon>
        <taxon>Agaricomycetes</taxon>
        <taxon>Agaricomycetidae</taxon>
        <taxon>Agaricales</taxon>
        <taxon>Marasmiineae</taxon>
        <taxon>Mycenaceae</taxon>
        <taxon>Mycena</taxon>
    </lineage>
</organism>
<evidence type="ECO:0000256" key="2">
    <source>
        <dbReference type="ARBA" id="ARBA00038157"/>
    </source>
</evidence>
<comment type="similarity">
    <text evidence="2">Belongs to the aldo/keto reductase family. Aldo/keto reductase 2 subfamily.</text>
</comment>
<dbReference type="InterPro" id="IPR036812">
    <property type="entry name" value="NAD(P)_OxRdtase_dom_sf"/>
</dbReference>
<reference evidence="4" key="1">
    <citation type="submission" date="2023-03" db="EMBL/GenBank/DDBJ databases">
        <title>Massive genome expansion in bonnet fungi (Mycena s.s.) driven by repeated elements and novel gene families across ecological guilds.</title>
        <authorList>
            <consortium name="Lawrence Berkeley National Laboratory"/>
            <person name="Harder C.B."/>
            <person name="Miyauchi S."/>
            <person name="Viragh M."/>
            <person name="Kuo A."/>
            <person name="Thoen E."/>
            <person name="Andreopoulos B."/>
            <person name="Lu D."/>
            <person name="Skrede I."/>
            <person name="Drula E."/>
            <person name="Henrissat B."/>
            <person name="Morin E."/>
            <person name="Kohler A."/>
            <person name="Barry K."/>
            <person name="LaButti K."/>
            <person name="Morin E."/>
            <person name="Salamov A."/>
            <person name="Lipzen A."/>
            <person name="Mereny Z."/>
            <person name="Hegedus B."/>
            <person name="Baldrian P."/>
            <person name="Stursova M."/>
            <person name="Weitz H."/>
            <person name="Taylor A."/>
            <person name="Grigoriev I.V."/>
            <person name="Nagy L.G."/>
            <person name="Martin F."/>
            <person name="Kauserud H."/>
        </authorList>
    </citation>
    <scope>NUCLEOTIDE SEQUENCE</scope>
    <source>
        <strain evidence="4">CBHHK067</strain>
    </source>
</reference>
<dbReference type="Gene3D" id="3.20.20.100">
    <property type="entry name" value="NADP-dependent oxidoreductase domain"/>
    <property type="match status" value="1"/>
</dbReference>
<evidence type="ECO:0000256" key="1">
    <source>
        <dbReference type="ARBA" id="ARBA00022857"/>
    </source>
</evidence>
<dbReference type="InterPro" id="IPR050523">
    <property type="entry name" value="AKR_Detox_Biosynth"/>
</dbReference>
<dbReference type="AlphaFoldDB" id="A0AAD7FZB5"/>
<keyword evidence="1" id="KW-0521">NADP</keyword>
<feature type="domain" description="NADP-dependent oxidoreductase" evidence="3">
    <location>
        <begin position="30"/>
        <end position="315"/>
    </location>
</feature>
<name>A0AAD7FZB5_MYCRO</name>
<sequence>MSFLLPAPPPATKLGRYRQLAPRAAIHVSPLALGAMSIGDQWAKFGMGAMDKESSFKLLDAYFDAGGNHIDTANQLDGSSEEFIGEWVEALYEPLQKPQRQQVKQKNLYMGNNTKSLKLSIEESLRRLKTTYIDILYVHYWDLHTSVEEIMDSLHNLVIAGKVLYLGISDSPAWFVVKANEYAKANGKTPFVVYQAAYSVTQRDIEREILPMCRHEGIALTLWNVLASGRIRTDAEEEQRRSTGENGRTFWNLGSVVAKQVGAKHITAVAIAYTMHKAPFVYPIVGGRKVEHLMANIEALDITLTAEQIAYIEGILPFDKGFPSSLLGEYGGPYPFLMSSYATYDRQPLLPPVAASN</sequence>
<dbReference type="Pfam" id="PF00248">
    <property type="entry name" value="Aldo_ket_red"/>
    <property type="match status" value="1"/>
</dbReference>
<proteinExistence type="inferred from homology"/>
<evidence type="ECO:0000259" key="3">
    <source>
        <dbReference type="Pfam" id="PF00248"/>
    </source>
</evidence>
<evidence type="ECO:0000313" key="4">
    <source>
        <dbReference type="EMBL" id="KAJ7646211.1"/>
    </source>
</evidence>
<dbReference type="SUPFAM" id="SSF51430">
    <property type="entry name" value="NAD(P)-linked oxidoreductase"/>
    <property type="match status" value="1"/>
</dbReference>
<keyword evidence="5" id="KW-1185">Reference proteome</keyword>
<evidence type="ECO:0000313" key="5">
    <source>
        <dbReference type="Proteomes" id="UP001221757"/>
    </source>
</evidence>
<dbReference type="PANTHER" id="PTHR43364:SF7">
    <property type="entry name" value="NADP-DEPENDENT OXIDOREDUCTASE DOMAIN-CONTAINING PROTEIN-RELATED"/>
    <property type="match status" value="1"/>
</dbReference>